<protein>
    <submittedName>
        <fullName evidence="1">Uncharacterized protein</fullName>
    </submittedName>
</protein>
<reference evidence="1" key="1">
    <citation type="submission" date="2020-05" db="EMBL/GenBank/DDBJ databases">
        <title>Large-scale comparative analyses of tick genomes elucidate their genetic diversity and vector capacities.</title>
        <authorList>
            <person name="Jia N."/>
            <person name="Wang J."/>
            <person name="Shi W."/>
            <person name="Du L."/>
            <person name="Sun Y."/>
            <person name="Zhan W."/>
            <person name="Jiang J."/>
            <person name="Wang Q."/>
            <person name="Zhang B."/>
            <person name="Ji P."/>
            <person name="Sakyi L.B."/>
            <person name="Cui X."/>
            <person name="Yuan T."/>
            <person name="Jiang B."/>
            <person name="Yang W."/>
            <person name="Lam T.T.-Y."/>
            <person name="Chang Q."/>
            <person name="Ding S."/>
            <person name="Wang X."/>
            <person name="Zhu J."/>
            <person name="Ruan X."/>
            <person name="Zhao L."/>
            <person name="Wei J."/>
            <person name="Que T."/>
            <person name="Du C."/>
            <person name="Cheng J."/>
            <person name="Dai P."/>
            <person name="Han X."/>
            <person name="Huang E."/>
            <person name="Gao Y."/>
            <person name="Liu J."/>
            <person name="Shao H."/>
            <person name="Ye R."/>
            <person name="Li L."/>
            <person name="Wei W."/>
            <person name="Wang X."/>
            <person name="Wang C."/>
            <person name="Yang T."/>
            <person name="Huo Q."/>
            <person name="Li W."/>
            <person name="Guo W."/>
            <person name="Chen H."/>
            <person name="Zhou L."/>
            <person name="Ni X."/>
            <person name="Tian J."/>
            <person name="Zhou Y."/>
            <person name="Sheng Y."/>
            <person name="Liu T."/>
            <person name="Pan Y."/>
            <person name="Xia L."/>
            <person name="Li J."/>
            <person name="Zhao F."/>
            <person name="Cao W."/>
        </authorList>
    </citation>
    <scope>NUCLEOTIDE SEQUENCE</scope>
    <source>
        <strain evidence="1">Dsil-2018</strain>
    </source>
</reference>
<accession>A0ACB8D9Q8</accession>
<dbReference type="EMBL" id="CM023471">
    <property type="protein sequence ID" value="KAH7964666.1"/>
    <property type="molecule type" value="Genomic_DNA"/>
</dbReference>
<comment type="caution">
    <text evidence="1">The sequence shown here is derived from an EMBL/GenBank/DDBJ whole genome shotgun (WGS) entry which is preliminary data.</text>
</comment>
<organism evidence="1 2">
    <name type="scientific">Dermacentor silvarum</name>
    <name type="common">Tick</name>
    <dbReference type="NCBI Taxonomy" id="543639"/>
    <lineage>
        <taxon>Eukaryota</taxon>
        <taxon>Metazoa</taxon>
        <taxon>Ecdysozoa</taxon>
        <taxon>Arthropoda</taxon>
        <taxon>Chelicerata</taxon>
        <taxon>Arachnida</taxon>
        <taxon>Acari</taxon>
        <taxon>Parasitiformes</taxon>
        <taxon>Ixodida</taxon>
        <taxon>Ixodoidea</taxon>
        <taxon>Ixodidae</taxon>
        <taxon>Rhipicephalinae</taxon>
        <taxon>Dermacentor</taxon>
    </lineage>
</organism>
<evidence type="ECO:0000313" key="2">
    <source>
        <dbReference type="Proteomes" id="UP000821865"/>
    </source>
</evidence>
<keyword evidence="2" id="KW-1185">Reference proteome</keyword>
<sequence length="629" mass="68982">MLKWRQTDIYDAAYQDSLRNDTITATAKTAVWKQMISRNNKVMPPKSPAGSYKAIFRVRGGFNASRFSHFQLSKLLSTVAGVPATMELRQDVLTINATTNTVTLSTESYDRLTKYLGIKSLTVGGQEHEVTSYSVPNSETCKGIIYIDRVCLGEVIYEKGHSTHASDIYFKKGTDDPLTKGDILKNPDLASTYQKLMEEGVDYFYKGALAEKIVEAVNKSHGILEKDDLANYKVRWVEPVKRKFKDGRTMYSVRPPASGPVLAYILGIVDEIRKAADDTINDDSLNYHRLLYSDAFIREHLWKPPRATKEAHVSTQATESGETPPAVPTAMPLYGRLEPFKGNGSAWPVFEEQVHVSFRANDTPEAKQRDIFLASCGTRVFSLLLDLLKPALPHTRLLELPDPSLDDVVKAAQAMDAAAKDAGEIARATGSPLTEATVNKMTTKGVTCIRCGGDHSPSQCQFSQAQYFTCGKTGHLARVCRGVRTNSGPLQQQPGSSSGSTHARGQGSRRKRSRRGRVAAGAGPSAARLHVVAENPPIFDMWQTGLVPSSVSPYLLTVEVCGHPIFMELDTGASVSVMTGKLFKRTFPDVSVEASGVMLRSYSGQVSQVQGQAQVSVRFGDREATFPFI</sequence>
<proteinExistence type="predicted"/>
<dbReference type="Proteomes" id="UP000821865">
    <property type="component" value="Chromosome 2"/>
</dbReference>
<gene>
    <name evidence="1" type="ORF">HPB49_000109</name>
</gene>
<evidence type="ECO:0000313" key="1">
    <source>
        <dbReference type="EMBL" id="KAH7964666.1"/>
    </source>
</evidence>
<name>A0ACB8D9Q8_DERSI</name>